<organism evidence="2 3">
    <name type="scientific">Polaromonas jejuensis</name>
    <dbReference type="NCBI Taxonomy" id="457502"/>
    <lineage>
        <taxon>Bacteria</taxon>
        <taxon>Pseudomonadati</taxon>
        <taxon>Pseudomonadota</taxon>
        <taxon>Betaproteobacteria</taxon>
        <taxon>Burkholderiales</taxon>
        <taxon>Comamonadaceae</taxon>
        <taxon>Polaromonas</taxon>
    </lineage>
</organism>
<evidence type="ECO:0008006" key="4">
    <source>
        <dbReference type="Google" id="ProtNLM"/>
    </source>
</evidence>
<proteinExistence type="predicted"/>
<feature type="transmembrane region" description="Helical" evidence="1">
    <location>
        <begin position="12"/>
        <end position="31"/>
    </location>
</feature>
<keyword evidence="1" id="KW-1133">Transmembrane helix</keyword>
<evidence type="ECO:0000256" key="1">
    <source>
        <dbReference type="SAM" id="Phobius"/>
    </source>
</evidence>
<sequence length="195" mass="21672">MTPEELKTLYSMLAGLGLGTAAACVVAYLIIRFHLSAYLGEKGKNLATKEDIAGITKLVEDVRAPYLASVENLKGKHQLRMAAIDVRLRAHQEAFTLWREVLGAVHSEEIGKTVIKCQTWWEQNCIYLEPKVRDGFVDAYSAASSHGQLVQGRSDVELVKDNWSRIIKFPNTLFEAVELPGLTEGEAKALDMPTR</sequence>
<keyword evidence="1" id="KW-0472">Membrane</keyword>
<comment type="caution">
    <text evidence="2">The sequence shown here is derived from an EMBL/GenBank/DDBJ whole genome shotgun (WGS) entry which is preliminary data.</text>
</comment>
<gene>
    <name evidence="2" type="ORF">ACFPP7_15590</name>
</gene>
<evidence type="ECO:0000313" key="2">
    <source>
        <dbReference type="EMBL" id="MFC5522322.1"/>
    </source>
</evidence>
<dbReference type="Proteomes" id="UP001596084">
    <property type="component" value="Unassembled WGS sequence"/>
</dbReference>
<keyword evidence="3" id="KW-1185">Reference proteome</keyword>
<name>A0ABW0QDT3_9BURK</name>
<keyword evidence="1" id="KW-0812">Transmembrane</keyword>
<protein>
    <recommendedName>
        <fullName evidence="4">DUF4760 domain-containing protein</fullName>
    </recommendedName>
</protein>
<dbReference type="PROSITE" id="PS51257">
    <property type="entry name" value="PROKAR_LIPOPROTEIN"/>
    <property type="match status" value="1"/>
</dbReference>
<dbReference type="EMBL" id="JBHSMX010000024">
    <property type="protein sequence ID" value="MFC5522322.1"/>
    <property type="molecule type" value="Genomic_DNA"/>
</dbReference>
<dbReference type="RefSeq" id="WP_068832466.1">
    <property type="nucleotide sequence ID" value="NZ_JBHSMX010000024.1"/>
</dbReference>
<accession>A0ABW0QDT3</accession>
<evidence type="ECO:0000313" key="3">
    <source>
        <dbReference type="Proteomes" id="UP001596084"/>
    </source>
</evidence>
<reference evidence="3" key="1">
    <citation type="journal article" date="2019" name="Int. J. Syst. Evol. Microbiol.">
        <title>The Global Catalogue of Microorganisms (GCM) 10K type strain sequencing project: providing services to taxonomists for standard genome sequencing and annotation.</title>
        <authorList>
            <consortium name="The Broad Institute Genomics Platform"/>
            <consortium name="The Broad Institute Genome Sequencing Center for Infectious Disease"/>
            <person name="Wu L."/>
            <person name="Ma J."/>
        </authorList>
    </citation>
    <scope>NUCLEOTIDE SEQUENCE [LARGE SCALE GENOMIC DNA]</scope>
    <source>
        <strain evidence="3">CGMCC 4.7277</strain>
    </source>
</reference>